<keyword evidence="9" id="KW-1185">Reference proteome</keyword>
<comment type="caution">
    <text evidence="8">The sequence shown here is derived from an EMBL/GenBank/DDBJ whole genome shotgun (WGS) entry which is preliminary data.</text>
</comment>
<dbReference type="GO" id="GO:0106274">
    <property type="term" value="F:NAD+-protein-arginine ADP-ribosyltransferase activity"/>
    <property type="evidence" value="ECO:0007669"/>
    <property type="project" value="UniProtKB-EC"/>
</dbReference>
<comment type="catalytic activity">
    <reaction evidence="6 7">
        <text>L-arginyl-[protein] + NAD(+) = N(omega)-(ADP-D-ribosyl)-L-arginyl-[protein] + nicotinamide + H(+)</text>
        <dbReference type="Rhea" id="RHEA:19149"/>
        <dbReference type="Rhea" id="RHEA-COMP:10532"/>
        <dbReference type="Rhea" id="RHEA-COMP:15087"/>
        <dbReference type="ChEBI" id="CHEBI:15378"/>
        <dbReference type="ChEBI" id="CHEBI:17154"/>
        <dbReference type="ChEBI" id="CHEBI:29965"/>
        <dbReference type="ChEBI" id="CHEBI:57540"/>
        <dbReference type="ChEBI" id="CHEBI:142554"/>
        <dbReference type="EC" id="2.4.2.31"/>
    </reaction>
</comment>
<proteinExistence type="inferred from homology"/>
<dbReference type="SUPFAM" id="SSF47986">
    <property type="entry name" value="DEATH domain"/>
    <property type="match status" value="1"/>
</dbReference>
<evidence type="ECO:0000256" key="3">
    <source>
        <dbReference type="ARBA" id="ARBA00022679"/>
    </source>
</evidence>
<dbReference type="Pfam" id="PF01129">
    <property type="entry name" value="ART"/>
    <property type="match status" value="1"/>
</dbReference>
<keyword evidence="2 7" id="KW-0328">Glycosyltransferase</keyword>
<dbReference type="AlphaFoldDB" id="A0AA88T9S3"/>
<dbReference type="GO" id="GO:0003950">
    <property type="term" value="F:NAD+ poly-ADP-ribosyltransferase activity"/>
    <property type="evidence" value="ECO:0007669"/>
    <property type="project" value="TreeGrafter"/>
</dbReference>
<sequence length="429" mass="48021">MLLIIEALLLISAALEQDHRAAAEGLIYPFNMALNSVDDQYDGCTEEMAHLVMTEYLQKELNNSAEFQMAWQEAKSNASAPEDDLTENHSIAIYVYTDKDVYREFNKAVRSAEVANYSTFPDEDEVLIPPYETFKVTDVRNRTDENDLWCDTVFTLESSGKISDLNYVLVGILNEKMFGSGTKKWFSKKNKRQRTKGGKPVNRKRKKWVAKVLKQHREMILKELDVNKVLPYLVYDKVFSLGEYKEILGQDSNKKRTELFLDQLSQKGPCAFNAFCSVLEEVCPHLLTCFLLDCEDGSAGGNKKQGQTKPAHSQENALSKGQDTVCFPPMYTDPLFDTSELMCEGPPSFLPHFSSLFCLRKVINHTAPAGEGSCGSGPALTPWGASFESYNPFLDPHFSVCGKPKKEGTPNLSYFMDAAATLGLGKKGP</sequence>
<evidence type="ECO:0000256" key="5">
    <source>
        <dbReference type="ARBA" id="ARBA00022857"/>
    </source>
</evidence>
<dbReference type="EC" id="2.4.2.31" evidence="7"/>
<keyword evidence="7" id="KW-0520">NAD</keyword>
<dbReference type="PROSITE" id="PS50209">
    <property type="entry name" value="CARD"/>
    <property type="match status" value="1"/>
</dbReference>
<evidence type="ECO:0000256" key="7">
    <source>
        <dbReference type="RuleBase" id="RU361228"/>
    </source>
</evidence>
<dbReference type="CDD" id="cd01671">
    <property type="entry name" value="CARD"/>
    <property type="match status" value="1"/>
</dbReference>
<dbReference type="InterPro" id="IPR000768">
    <property type="entry name" value="ART"/>
</dbReference>
<evidence type="ECO:0000256" key="1">
    <source>
        <dbReference type="ARBA" id="ARBA00009558"/>
    </source>
</evidence>
<accession>A0AA88T9S3</accession>
<dbReference type="Pfam" id="PF00619">
    <property type="entry name" value="CARD"/>
    <property type="match status" value="1"/>
</dbReference>
<dbReference type="Proteomes" id="UP001187343">
    <property type="component" value="Unassembled WGS sequence"/>
</dbReference>
<evidence type="ECO:0000256" key="2">
    <source>
        <dbReference type="ARBA" id="ARBA00022676"/>
    </source>
</evidence>
<keyword evidence="7" id="KW-0732">Signal</keyword>
<keyword evidence="3 7" id="KW-0808">Transferase</keyword>
<name>A0AA88T9S3_9TELE</name>
<evidence type="ECO:0000256" key="6">
    <source>
        <dbReference type="ARBA" id="ARBA00047597"/>
    </source>
</evidence>
<comment type="similarity">
    <text evidence="1 7">Belongs to the Arg-specific ADP-ribosyltransferase family.</text>
</comment>
<reference evidence="8" key="1">
    <citation type="submission" date="2023-08" db="EMBL/GenBank/DDBJ databases">
        <title>Chromosome-level Genome Assembly of mud carp (Cirrhinus molitorella).</title>
        <authorList>
            <person name="Liu H."/>
        </authorList>
    </citation>
    <scope>NUCLEOTIDE SEQUENCE</scope>
    <source>
        <strain evidence="8">Prfri</strain>
        <tissue evidence="8">Muscle</tissue>
    </source>
</reference>
<dbReference type="Gene3D" id="1.10.533.10">
    <property type="entry name" value="Death Domain, Fas"/>
    <property type="match status" value="1"/>
</dbReference>
<organism evidence="8 9">
    <name type="scientific">Cirrhinus molitorella</name>
    <name type="common">mud carp</name>
    <dbReference type="NCBI Taxonomy" id="172907"/>
    <lineage>
        <taxon>Eukaryota</taxon>
        <taxon>Metazoa</taxon>
        <taxon>Chordata</taxon>
        <taxon>Craniata</taxon>
        <taxon>Vertebrata</taxon>
        <taxon>Euteleostomi</taxon>
        <taxon>Actinopterygii</taxon>
        <taxon>Neopterygii</taxon>
        <taxon>Teleostei</taxon>
        <taxon>Ostariophysi</taxon>
        <taxon>Cypriniformes</taxon>
        <taxon>Cyprinidae</taxon>
        <taxon>Labeoninae</taxon>
        <taxon>Labeonini</taxon>
        <taxon>Cirrhinus</taxon>
    </lineage>
</organism>
<feature type="chain" id="PRO_5047550975" description="NAD(P)(+)--arginine ADP-ribosyltransferase" evidence="7">
    <location>
        <begin position="24"/>
        <end position="429"/>
    </location>
</feature>
<gene>
    <name evidence="8" type="ORF">Q8A67_025535</name>
</gene>
<dbReference type="Gene3D" id="3.90.176.10">
    <property type="entry name" value="Toxin ADP-ribosyltransferase, Chain A, domain 1"/>
    <property type="match status" value="2"/>
</dbReference>
<dbReference type="GO" id="GO:0016779">
    <property type="term" value="F:nucleotidyltransferase activity"/>
    <property type="evidence" value="ECO:0007669"/>
    <property type="project" value="UniProtKB-KW"/>
</dbReference>
<keyword evidence="5 7" id="KW-0521">NADP</keyword>
<dbReference type="GO" id="GO:0042981">
    <property type="term" value="P:regulation of apoptotic process"/>
    <property type="evidence" value="ECO:0007669"/>
    <property type="project" value="InterPro"/>
</dbReference>
<evidence type="ECO:0000256" key="4">
    <source>
        <dbReference type="ARBA" id="ARBA00022695"/>
    </source>
</evidence>
<dbReference type="InterPro" id="IPR001315">
    <property type="entry name" value="CARD"/>
</dbReference>
<keyword evidence="4" id="KW-0548">Nucleotidyltransferase</keyword>
<feature type="signal peptide" evidence="7">
    <location>
        <begin position="1"/>
        <end position="23"/>
    </location>
</feature>
<evidence type="ECO:0000313" key="9">
    <source>
        <dbReference type="Proteomes" id="UP001187343"/>
    </source>
</evidence>
<dbReference type="InterPro" id="IPR050999">
    <property type="entry name" value="ADP-ribosyltransferase_ARG"/>
</dbReference>
<dbReference type="PANTHER" id="PTHR10339">
    <property type="entry name" value="ADP-RIBOSYLTRANSFERASE"/>
    <property type="match status" value="1"/>
</dbReference>
<protein>
    <recommendedName>
        <fullName evidence="7">NAD(P)(+)--arginine ADP-ribosyltransferase</fullName>
        <ecNumber evidence="7">2.4.2.31</ecNumber>
    </recommendedName>
    <alternativeName>
        <fullName evidence="7">Mono(ADP-ribosyl)transferase</fullName>
    </alternativeName>
</protein>
<evidence type="ECO:0000313" key="8">
    <source>
        <dbReference type="EMBL" id="KAK2867418.1"/>
    </source>
</evidence>
<dbReference type="EMBL" id="JAUYZG010000025">
    <property type="protein sequence ID" value="KAK2867418.1"/>
    <property type="molecule type" value="Genomic_DNA"/>
</dbReference>
<dbReference type="SUPFAM" id="SSF56399">
    <property type="entry name" value="ADP-ribosylation"/>
    <property type="match status" value="1"/>
</dbReference>
<dbReference type="PANTHER" id="PTHR10339:SF27">
    <property type="entry name" value="NAD(P)(+)--ARGININE ADP-RIBOSYLTRANSFERASE"/>
    <property type="match status" value="1"/>
</dbReference>
<dbReference type="InterPro" id="IPR011029">
    <property type="entry name" value="DEATH-like_dom_sf"/>
</dbReference>